<dbReference type="Pfam" id="PF23361">
    <property type="entry name" value="BBS7_pf"/>
    <property type="match status" value="1"/>
</dbReference>
<feature type="domain" description="BBS7 beta-propeller" evidence="4">
    <location>
        <begin position="58"/>
        <end position="350"/>
    </location>
</feature>
<organism evidence="5 6">
    <name type="scientific">Paralvinella palmiformis</name>
    <dbReference type="NCBI Taxonomy" id="53620"/>
    <lineage>
        <taxon>Eukaryota</taxon>
        <taxon>Metazoa</taxon>
        <taxon>Spiralia</taxon>
        <taxon>Lophotrochozoa</taxon>
        <taxon>Annelida</taxon>
        <taxon>Polychaeta</taxon>
        <taxon>Sedentaria</taxon>
        <taxon>Canalipalpata</taxon>
        <taxon>Terebellida</taxon>
        <taxon>Terebelliformia</taxon>
        <taxon>Alvinellidae</taxon>
        <taxon>Paralvinella</taxon>
    </lineage>
</organism>
<name>A0AAD9K592_9ANNE</name>
<dbReference type="EMBL" id="JAODUP010000054">
    <property type="protein sequence ID" value="KAK2165121.1"/>
    <property type="molecule type" value="Genomic_DNA"/>
</dbReference>
<feature type="domain" description="BBS7 GAE" evidence="2">
    <location>
        <begin position="408"/>
        <end position="516"/>
    </location>
</feature>
<dbReference type="Proteomes" id="UP001208570">
    <property type="component" value="Unassembled WGS sequence"/>
</dbReference>
<proteinExistence type="predicted"/>
<dbReference type="GO" id="GO:0005930">
    <property type="term" value="C:axoneme"/>
    <property type="evidence" value="ECO:0007669"/>
    <property type="project" value="TreeGrafter"/>
</dbReference>
<dbReference type="PANTHER" id="PTHR16074">
    <property type="entry name" value="BARDET-BIEDL SYNDROME 7 PROTEIN"/>
    <property type="match status" value="1"/>
</dbReference>
<reference evidence="5" key="1">
    <citation type="journal article" date="2023" name="Mol. Biol. Evol.">
        <title>Third-Generation Sequencing Reveals the Adaptive Role of the Epigenome in Three Deep-Sea Polychaetes.</title>
        <authorList>
            <person name="Perez M."/>
            <person name="Aroh O."/>
            <person name="Sun Y."/>
            <person name="Lan Y."/>
            <person name="Juniper S.K."/>
            <person name="Young C.R."/>
            <person name="Angers B."/>
            <person name="Qian P.Y."/>
        </authorList>
    </citation>
    <scope>NUCLEOTIDE SEQUENCE</scope>
    <source>
        <strain evidence="5">P08H-3</strain>
    </source>
</reference>
<dbReference type="InterPro" id="IPR056334">
    <property type="entry name" value="BBS7_GAE_dom"/>
</dbReference>
<dbReference type="GO" id="GO:0036064">
    <property type="term" value="C:ciliary basal body"/>
    <property type="evidence" value="ECO:0007669"/>
    <property type="project" value="TreeGrafter"/>
</dbReference>
<dbReference type="GO" id="GO:0016020">
    <property type="term" value="C:membrane"/>
    <property type="evidence" value="ECO:0007669"/>
    <property type="project" value="TreeGrafter"/>
</dbReference>
<dbReference type="InterPro" id="IPR016575">
    <property type="entry name" value="Bardet-Biedl_syndrome_7_prot"/>
</dbReference>
<dbReference type="GO" id="GO:0034464">
    <property type="term" value="C:BBSome"/>
    <property type="evidence" value="ECO:0007669"/>
    <property type="project" value="InterPro"/>
</dbReference>
<dbReference type="InterPro" id="IPR056335">
    <property type="entry name" value="BBS7_hairpin"/>
</dbReference>
<dbReference type="GO" id="GO:1905515">
    <property type="term" value="P:non-motile cilium assembly"/>
    <property type="evidence" value="ECO:0007669"/>
    <property type="project" value="InterPro"/>
</dbReference>
<dbReference type="GO" id="GO:0008104">
    <property type="term" value="P:intracellular protein localization"/>
    <property type="evidence" value="ECO:0007669"/>
    <property type="project" value="TreeGrafter"/>
</dbReference>
<feature type="domain" description="BBS7 helical hairpin" evidence="1">
    <location>
        <begin position="629"/>
        <end position="742"/>
    </location>
</feature>
<evidence type="ECO:0000313" key="5">
    <source>
        <dbReference type="EMBL" id="KAK2165121.1"/>
    </source>
</evidence>
<feature type="domain" description="BBS7 platform" evidence="3">
    <location>
        <begin position="524"/>
        <end position="626"/>
    </location>
</feature>
<dbReference type="AlphaFoldDB" id="A0AAD9K592"/>
<evidence type="ECO:0000259" key="1">
    <source>
        <dbReference type="Pfam" id="PF23349"/>
    </source>
</evidence>
<dbReference type="Pfam" id="PF23349">
    <property type="entry name" value="BBS7_hp"/>
    <property type="match status" value="1"/>
</dbReference>
<sequence length="746" mass="83928">MMELNLSRVDYLQSGITSQKNMKLLPMGKKDQSNKSAYPTEDMELLDCDFAKAPNKAKSNKGTQNIAVGDHNGVVQVFGIKKGEPVSVFKTLPSQKIMRLELGGPSGGTKDRIFVSAGSVVKGFSKKGKQFLDFNTNLTEPIQAMFVEGPNLFLCGNYVYNHYADCQDKNYFLSADKINDVITLPVDKSDCITPVLACHDRVLRVLKDSELLYEVEVPGPPQVLCLYGNDGGEEGDEVLYGTTDGKVGLLQLSRTSPAHRWELLNDKRSGGVLSLDNYDITGDGVLDLLVGRDDGLVEVYGYDETDEPVLRYSHQCSESITSIQGGVVATPGYDEVVCCTYAGWILSLTTEPQHKSTGPGQEIQVDAMVYSKIQLLKNEIEELQKQVMTEREKYHITAQSDKAISAVPHFNINDKFLLNREDASYTLSLEVQMAIDNVLLQSDVPIDLLDVEKNSAVVSYSAINPEEGNFLLATYRCQANTTRLELKIRSIEGQYGTLQVYVTPRIEPKTCQLRQYKIKPLSLHQRTHTFDENRPYNILKLTGNFSMAEMHSWVSFCLPELPDRTPPGDSATFHFISTFLDTMLECTYRRGEAIFRSDNISTVSILKDVLTKEATKKQMRLDITYDINDYSVPHTLNLIHPKLEEQLLLAKKVQLIDGLKELQVHENDVNYLSPEYQQILADADKLKAEYKKQPCHLERLYGMITDLYIDKFKFKGQNVKSKVPTLLEVLDNYDLPNLIDFFESSA</sequence>
<dbReference type="Pfam" id="PF23360">
    <property type="entry name" value="BBS7_GAE"/>
    <property type="match status" value="1"/>
</dbReference>
<evidence type="ECO:0000259" key="4">
    <source>
        <dbReference type="Pfam" id="PF23743"/>
    </source>
</evidence>
<evidence type="ECO:0000313" key="6">
    <source>
        <dbReference type="Proteomes" id="UP001208570"/>
    </source>
</evidence>
<protein>
    <recommendedName>
        <fullName evidence="7">Bardet-Biedl syndrome 7 protein homolog</fullName>
    </recommendedName>
</protein>
<accession>A0AAD9K592</accession>
<evidence type="ECO:0008006" key="7">
    <source>
        <dbReference type="Google" id="ProtNLM"/>
    </source>
</evidence>
<keyword evidence="6" id="KW-1185">Reference proteome</keyword>
<dbReference type="Pfam" id="PF23743">
    <property type="entry name" value="Beta-prop_BBS7"/>
    <property type="match status" value="1"/>
</dbReference>
<evidence type="ECO:0000259" key="2">
    <source>
        <dbReference type="Pfam" id="PF23360"/>
    </source>
</evidence>
<comment type="caution">
    <text evidence="5">The sequence shown here is derived from an EMBL/GenBank/DDBJ whole genome shotgun (WGS) entry which is preliminary data.</text>
</comment>
<dbReference type="PIRSF" id="PIRSF011091">
    <property type="entry name" value="BBS7"/>
    <property type="match status" value="1"/>
</dbReference>
<dbReference type="GO" id="GO:0043005">
    <property type="term" value="C:neuron projection"/>
    <property type="evidence" value="ECO:0007669"/>
    <property type="project" value="TreeGrafter"/>
</dbReference>
<dbReference type="SUPFAM" id="SSF50978">
    <property type="entry name" value="WD40 repeat-like"/>
    <property type="match status" value="1"/>
</dbReference>
<dbReference type="InterPro" id="IPR036322">
    <property type="entry name" value="WD40_repeat_dom_sf"/>
</dbReference>
<dbReference type="InterPro" id="IPR056333">
    <property type="entry name" value="BBS7_pf_dom"/>
</dbReference>
<evidence type="ECO:0000259" key="3">
    <source>
        <dbReference type="Pfam" id="PF23361"/>
    </source>
</evidence>
<dbReference type="InterPro" id="IPR056332">
    <property type="entry name" value="Beta-prop_BBS7"/>
</dbReference>
<gene>
    <name evidence="5" type="ORF">LSH36_54g00024</name>
</gene>
<dbReference type="PANTHER" id="PTHR16074:SF4">
    <property type="entry name" value="BARDET-BIEDL SYNDROME 7 PROTEIN"/>
    <property type="match status" value="1"/>
</dbReference>